<protein>
    <submittedName>
        <fullName evidence="2">T9SS type A sorting domain-containing protein</fullName>
    </submittedName>
</protein>
<dbReference type="Proteomes" id="UP000664369">
    <property type="component" value="Unassembled WGS sequence"/>
</dbReference>
<dbReference type="Gene3D" id="2.60.40.10">
    <property type="entry name" value="Immunoglobulins"/>
    <property type="match status" value="1"/>
</dbReference>
<keyword evidence="3" id="KW-1185">Reference proteome</keyword>
<accession>A0ABS3QIF0</accession>
<sequence length="995" mass="105370">MKKTLLAASHWRQLLSGGLLMLLFAGSFQLALETGPKTKQELVRESREEEEEEDEAEDGDRVFADRPDLALEQEAALTRDPATGTVPRERLTAAAAFNQTALTSQALQRPTSGNLAGATWVERGPSNVAGRILGLLVDPADATGSTIWAGSAGGGLWKGTNAKSPSVQWRNVNASLTNLAVTTVAAVPGSSPEVLYCGTGEGYFNVDAIQGAGIWKSTDGGATWARLASTNNANFYFVQKIAVQPTTGEVYAATRNGLWRSQNAGSTWSLVLSGTATRVADVEIGADNTVYAALGIFNTDGIYRSTTGNSGSWTKLNTLAGSGLPTTGYQRIELACAPSDANRLYAVFQTTTTNSLLNIYRSTDKGNTWVVMGRPGGSTTDYTNGQAWYNLAISVSPSDPNAVYLGGLDLWFTSDAGNATPGNIAWDQESVWNAGVSSSYYVHADHHAIAFVPTATAPANQAYFGSDGGVAYSADASTSNATEPTFSQRNNGLNVTQFYALAMHPTNFNYFLAGAQDNGTQKFTTAGLGTTTMATSGDGGFCAIDQTNANAQFTSYVYNQYRRSTNGGASFTNFNISASIGSFINPWEYDSQADVLYACHNADFYLAWTNPLTATSVAAATTLTPGLGTGAGKVTHITVSPLTANRIYVGTNAGKLLRVDNANTATPAVTTLRTGTAGTSVSCVAVDPTNEKHLLLTYSNYGTVSVYETTNADAASPTWTSVENLLPDMPVRWALFDPTNTTRALLATEMGVYTTEQLSGSATVWTPASNGLVNTRVDMLRYRPGDKLVGAATHGRGLFTSNVLDPAAPLPVTLLRFTGSRTPEGIELGWQTASELKSSYFDIERAIDAVNYQPLGRVAAAGTSTSRHIYSYLDAKVEAGRPYYYRLRQVDLDGTSAYSPVVVVAVPAGGTAPALLTSVFPNPFSSELTVALGQDLTEAITISLADAAGRRVFSTTQRPAARQLTVRIPASLVPGSYVLTASSGGQRSSQRVEKR</sequence>
<dbReference type="Gene3D" id="2.130.10.10">
    <property type="entry name" value="YVTN repeat-like/Quinoprotein amine dehydrogenase"/>
    <property type="match status" value="3"/>
</dbReference>
<dbReference type="RefSeq" id="WP_208176199.1">
    <property type="nucleotide sequence ID" value="NZ_JAGETZ010000007.1"/>
</dbReference>
<dbReference type="EMBL" id="JAGETZ010000007">
    <property type="protein sequence ID" value="MBO2010569.1"/>
    <property type="molecule type" value="Genomic_DNA"/>
</dbReference>
<dbReference type="PANTHER" id="PTHR43739:SF5">
    <property type="entry name" value="EXO-ALPHA-SIALIDASE"/>
    <property type="match status" value="1"/>
</dbReference>
<organism evidence="2 3">
    <name type="scientific">Hymenobacter negativus</name>
    <dbReference type="NCBI Taxonomy" id="2795026"/>
    <lineage>
        <taxon>Bacteria</taxon>
        <taxon>Pseudomonadati</taxon>
        <taxon>Bacteroidota</taxon>
        <taxon>Cytophagia</taxon>
        <taxon>Cytophagales</taxon>
        <taxon>Hymenobacteraceae</taxon>
        <taxon>Hymenobacter</taxon>
    </lineage>
</organism>
<dbReference type="CDD" id="cd15482">
    <property type="entry name" value="Sialidase_non-viral"/>
    <property type="match status" value="1"/>
</dbReference>
<name>A0ABS3QIF0_9BACT</name>
<dbReference type="PANTHER" id="PTHR43739">
    <property type="entry name" value="XYLOGLUCANASE (EUROFUNG)"/>
    <property type="match status" value="1"/>
</dbReference>
<proteinExistence type="predicted"/>
<reference evidence="2 3" key="1">
    <citation type="submission" date="2021-03" db="EMBL/GenBank/DDBJ databases">
        <authorList>
            <person name="Kim M.K."/>
        </authorList>
    </citation>
    <scope>NUCLEOTIDE SEQUENCE [LARGE SCALE GENOMIC DNA]</scope>
    <source>
        <strain evidence="2 3">BT442</strain>
    </source>
</reference>
<comment type="caution">
    <text evidence="2">The sequence shown here is derived from an EMBL/GenBank/DDBJ whole genome shotgun (WGS) entry which is preliminary data.</text>
</comment>
<dbReference type="SUPFAM" id="SSF110296">
    <property type="entry name" value="Oligoxyloglucan reducing end-specific cellobiohydrolase"/>
    <property type="match status" value="2"/>
</dbReference>
<feature type="compositionally biased region" description="Basic and acidic residues" evidence="1">
    <location>
        <begin position="37"/>
        <end position="47"/>
    </location>
</feature>
<evidence type="ECO:0000313" key="2">
    <source>
        <dbReference type="EMBL" id="MBO2010569.1"/>
    </source>
</evidence>
<dbReference type="InterPro" id="IPR013783">
    <property type="entry name" value="Ig-like_fold"/>
</dbReference>
<evidence type="ECO:0000313" key="3">
    <source>
        <dbReference type="Proteomes" id="UP000664369"/>
    </source>
</evidence>
<gene>
    <name evidence="2" type="ORF">J4E00_16020</name>
</gene>
<dbReference type="InterPro" id="IPR026444">
    <property type="entry name" value="Secre_tail"/>
</dbReference>
<feature type="compositionally biased region" description="Acidic residues" evidence="1">
    <location>
        <begin position="48"/>
        <end position="58"/>
    </location>
</feature>
<dbReference type="InterPro" id="IPR052025">
    <property type="entry name" value="Xyloglucanase_GH74"/>
</dbReference>
<dbReference type="NCBIfam" id="TIGR04183">
    <property type="entry name" value="Por_Secre_tail"/>
    <property type="match status" value="1"/>
</dbReference>
<feature type="region of interest" description="Disordered" evidence="1">
    <location>
        <begin position="37"/>
        <end position="62"/>
    </location>
</feature>
<dbReference type="InterPro" id="IPR015943">
    <property type="entry name" value="WD40/YVTN_repeat-like_dom_sf"/>
</dbReference>
<evidence type="ECO:0000256" key="1">
    <source>
        <dbReference type="SAM" id="MobiDB-lite"/>
    </source>
</evidence>